<evidence type="ECO:0000313" key="7">
    <source>
        <dbReference type="EMBL" id="SDB45184.1"/>
    </source>
</evidence>
<feature type="transmembrane region" description="Helical" evidence="5">
    <location>
        <begin position="733"/>
        <end position="754"/>
    </location>
</feature>
<dbReference type="InterPro" id="IPR015943">
    <property type="entry name" value="WD40/YVTN_repeat-like_dom_sf"/>
</dbReference>
<dbReference type="AlphaFoldDB" id="A0A1G6DJ23"/>
<dbReference type="GO" id="GO:0055085">
    <property type="term" value="P:transmembrane transport"/>
    <property type="evidence" value="ECO:0007669"/>
    <property type="project" value="InterPro"/>
</dbReference>
<dbReference type="Proteomes" id="UP000198771">
    <property type="component" value="Unassembled WGS sequence"/>
</dbReference>
<accession>A0A1G6DJ23</accession>
<evidence type="ECO:0000259" key="6">
    <source>
        <dbReference type="PROSITE" id="PS50928"/>
    </source>
</evidence>
<reference evidence="7 8" key="1">
    <citation type="submission" date="2016-10" db="EMBL/GenBank/DDBJ databases">
        <authorList>
            <person name="de Groot N.N."/>
        </authorList>
    </citation>
    <scope>NUCLEOTIDE SEQUENCE [LARGE SCALE GENOMIC DNA]</scope>
    <source>
        <strain evidence="7 8">ASO4-2</strain>
    </source>
</reference>
<dbReference type="Gene3D" id="1.10.3720.10">
    <property type="entry name" value="MetI-like"/>
    <property type="match status" value="1"/>
</dbReference>
<dbReference type="InterPro" id="IPR035906">
    <property type="entry name" value="MetI-like_sf"/>
</dbReference>
<keyword evidence="8" id="KW-1185">Reference proteome</keyword>
<keyword evidence="3 5" id="KW-1133">Transmembrane helix</keyword>
<dbReference type="EMBL" id="FMXO01000012">
    <property type="protein sequence ID" value="SDB45184.1"/>
    <property type="molecule type" value="Genomic_DNA"/>
</dbReference>
<proteinExistence type="inferred from homology"/>
<sequence length="768" mass="84058">MKNGSSSSPESTHTLDKLFGAMPDAAARASLRKFRATKDVSAKYFISASGMGVVFALALIFIFLFIELVPIFAPAKIEKNTAYIVPGGPEERTLLLDMDRYQEVGVRYRGNGEVLFFELATGMPMEKVFLPVPEGVEIRSFGKGEPRSNLVVFGLSDGTAILVRHEFELDWTGNVRTIVPTLTFPFGRDPVPVDPMNRPLRHIAVQRAAAGTAVATVTDDDRVLLVQLATRTSFLTGETVVTTTEHDLGPAPGEVVDVLISSNMINLFLADANGKLHYYDLRQPSQAGPAHSLEVVPDASVSITAVDFLLGTVSLVVGRSDGSISQYFLVRDHKNRYFITHVRDFESHSAPITILATEYTRKGFAAADSAGVVGLHYPTSERTLLLKPITDSPVHVLAFSPTNSALLALDDTQTVHLLDVDNPHPEYSFSALWQKVWYEGRAAPDYVWQSSSASDEFESKFSQMPLTLGTLKASFYAMLIAMPLSVLGAIYAAYFMSPKLRSIVKPSIEVMEALPTVILGFLAGLWLAPFVESNLPAVFSIVVFMPLMMLLAAFLWSSLPHRIRLLVPDGWEAAMLVPIILVFGWVCVTLSPHIEIWFFDGSARQWLTDVGITYDQRNALVVGLAMGFAVIPTIFSIAEDAIFNVPKHLTQGSLALGATPWQTVTRVVLLTASPGIFSAIMIGFGRAVGETMIVLMATGNSPVMNFNIFEGMRTLSANIAVELPETAVGSTHYRILFLAALVLFVLTFIVNTVAEIVRQRLRKKYSSL</sequence>
<dbReference type="InterPro" id="IPR036322">
    <property type="entry name" value="WD40_repeat_dom_sf"/>
</dbReference>
<evidence type="ECO:0000256" key="3">
    <source>
        <dbReference type="ARBA" id="ARBA00022989"/>
    </source>
</evidence>
<dbReference type="SUPFAM" id="SSF161098">
    <property type="entry name" value="MetI-like"/>
    <property type="match status" value="1"/>
</dbReference>
<evidence type="ECO:0000256" key="5">
    <source>
        <dbReference type="RuleBase" id="RU363032"/>
    </source>
</evidence>
<dbReference type="SUPFAM" id="SSF50978">
    <property type="entry name" value="WD40 repeat-like"/>
    <property type="match status" value="1"/>
</dbReference>
<protein>
    <submittedName>
        <fullName evidence="7">Phosphate transport system permease protein</fullName>
    </submittedName>
</protein>
<dbReference type="Gene3D" id="2.130.10.10">
    <property type="entry name" value="YVTN repeat-like/Quinoprotein amine dehydrogenase"/>
    <property type="match status" value="1"/>
</dbReference>
<feature type="transmembrane region" description="Helical" evidence="5">
    <location>
        <begin position="475"/>
        <end position="496"/>
    </location>
</feature>
<keyword evidence="4 5" id="KW-0472">Membrane</keyword>
<dbReference type="PANTHER" id="PTHR42727:SF1">
    <property type="entry name" value="PHOSPHATE TRANSPORT SYSTEM PERMEASE"/>
    <property type="match status" value="1"/>
</dbReference>
<feature type="transmembrane region" description="Helical" evidence="5">
    <location>
        <begin position="44"/>
        <end position="66"/>
    </location>
</feature>
<dbReference type="CDD" id="cd06261">
    <property type="entry name" value="TM_PBP2"/>
    <property type="match status" value="1"/>
</dbReference>
<feature type="transmembrane region" description="Helical" evidence="5">
    <location>
        <begin position="537"/>
        <end position="556"/>
    </location>
</feature>
<gene>
    <name evidence="7" type="ORF">SAMN05660653_02193</name>
</gene>
<dbReference type="Pfam" id="PF00528">
    <property type="entry name" value="BPD_transp_1"/>
    <property type="match status" value="1"/>
</dbReference>
<feature type="domain" description="ABC transmembrane type-1" evidence="6">
    <location>
        <begin position="467"/>
        <end position="754"/>
    </location>
</feature>
<feature type="transmembrane region" description="Helical" evidence="5">
    <location>
        <begin position="619"/>
        <end position="638"/>
    </location>
</feature>
<evidence type="ECO:0000256" key="2">
    <source>
        <dbReference type="ARBA" id="ARBA00022692"/>
    </source>
</evidence>
<dbReference type="PROSITE" id="PS50928">
    <property type="entry name" value="ABC_TM1"/>
    <property type="match status" value="1"/>
</dbReference>
<feature type="transmembrane region" description="Helical" evidence="5">
    <location>
        <begin position="576"/>
        <end position="599"/>
    </location>
</feature>
<comment type="subcellular location">
    <subcellularLocation>
        <location evidence="1 5">Cell membrane</location>
        <topology evidence="1 5">Multi-pass membrane protein</topology>
    </subcellularLocation>
</comment>
<feature type="transmembrane region" description="Helical" evidence="5">
    <location>
        <begin position="508"/>
        <end position="531"/>
    </location>
</feature>
<feature type="transmembrane region" description="Helical" evidence="5">
    <location>
        <begin position="667"/>
        <end position="688"/>
    </location>
</feature>
<keyword evidence="2 5" id="KW-0812">Transmembrane</keyword>
<evidence type="ECO:0000313" key="8">
    <source>
        <dbReference type="Proteomes" id="UP000198771"/>
    </source>
</evidence>
<evidence type="ECO:0000256" key="1">
    <source>
        <dbReference type="ARBA" id="ARBA00004651"/>
    </source>
</evidence>
<dbReference type="InterPro" id="IPR000515">
    <property type="entry name" value="MetI-like"/>
</dbReference>
<comment type="similarity">
    <text evidence="5">Belongs to the binding-protein-dependent transport system permease family.</text>
</comment>
<dbReference type="PANTHER" id="PTHR42727">
    <property type="entry name" value="PHOSPHATE TRANSPORT SYSTEM PERMEASE PROTEIN"/>
    <property type="match status" value="1"/>
</dbReference>
<name>A0A1G6DJ23_9BACT</name>
<dbReference type="STRING" id="617002.SAMN05660653_02193"/>
<dbReference type="GO" id="GO:0005886">
    <property type="term" value="C:plasma membrane"/>
    <property type="evidence" value="ECO:0007669"/>
    <property type="project" value="UniProtKB-SubCell"/>
</dbReference>
<keyword evidence="5" id="KW-0813">Transport</keyword>
<organism evidence="7 8">
    <name type="scientific">Desulfonatronum thiosulfatophilum</name>
    <dbReference type="NCBI Taxonomy" id="617002"/>
    <lineage>
        <taxon>Bacteria</taxon>
        <taxon>Pseudomonadati</taxon>
        <taxon>Thermodesulfobacteriota</taxon>
        <taxon>Desulfovibrionia</taxon>
        <taxon>Desulfovibrionales</taxon>
        <taxon>Desulfonatronaceae</taxon>
        <taxon>Desulfonatronum</taxon>
    </lineage>
</organism>
<dbReference type="RefSeq" id="WP_208596626.1">
    <property type="nucleotide sequence ID" value="NZ_FMXO01000012.1"/>
</dbReference>
<evidence type="ECO:0000256" key="4">
    <source>
        <dbReference type="ARBA" id="ARBA00023136"/>
    </source>
</evidence>